<comment type="similarity">
    <text evidence="3">Belongs to the methyl-accepting chemotaxis (MCP) protein family.</text>
</comment>
<dbReference type="SUPFAM" id="SSF158472">
    <property type="entry name" value="HAMP domain-like"/>
    <property type="match status" value="1"/>
</dbReference>
<dbReference type="Pfam" id="PF00672">
    <property type="entry name" value="HAMP"/>
    <property type="match status" value="1"/>
</dbReference>
<evidence type="ECO:0000259" key="9">
    <source>
        <dbReference type="PROSITE" id="PS50885"/>
    </source>
</evidence>
<feature type="domain" description="Methyl-accepting transducer" evidence="7">
    <location>
        <begin position="398"/>
        <end position="627"/>
    </location>
</feature>
<protein>
    <submittedName>
        <fullName evidence="10">Methyl-accepting chemotaxis protein</fullName>
    </submittedName>
</protein>
<dbReference type="HOGENOM" id="CLU_000445_107_20_5"/>
<reference evidence="10 11" key="1">
    <citation type="submission" date="2012-02" db="EMBL/GenBank/DDBJ databases">
        <title>Improved High-Quality Draft Sequence of Rhizobium leguminosarum bv. trifolii WSM2297.</title>
        <authorList>
            <consortium name="US DOE Joint Genome Institute"/>
            <person name="Lucas S."/>
            <person name="Han J."/>
            <person name="Lapidus A."/>
            <person name="Cheng J.-F."/>
            <person name="Goodwin L."/>
            <person name="Pitluck S."/>
            <person name="Peters L."/>
            <person name="Ovchinnikova G."/>
            <person name="Zhang X."/>
            <person name="Detter J.C."/>
            <person name="Han C."/>
            <person name="Tapia R."/>
            <person name="Land M."/>
            <person name="Hauser L."/>
            <person name="Kyrpides N."/>
            <person name="Ivanova N."/>
            <person name="Pagani I."/>
            <person name="Brau L."/>
            <person name="Yates R."/>
            <person name="O'Hara G."/>
            <person name="Rui T."/>
            <person name="Howieson J."/>
            <person name="Reeve W."/>
            <person name="Woyke T."/>
        </authorList>
    </citation>
    <scope>NUCLEOTIDE SEQUENCE [LARGE SCALE GENOMIC DNA]</scope>
    <source>
        <strain evidence="10 11">WSM2297</strain>
    </source>
</reference>
<evidence type="ECO:0000256" key="4">
    <source>
        <dbReference type="PROSITE-ProRule" id="PRU00284"/>
    </source>
</evidence>
<dbReference type="PANTHER" id="PTHR43531:SF11">
    <property type="entry name" value="METHYL-ACCEPTING CHEMOTAXIS PROTEIN 3"/>
    <property type="match status" value="1"/>
</dbReference>
<dbReference type="SMART" id="SM00283">
    <property type="entry name" value="MA"/>
    <property type="match status" value="1"/>
</dbReference>
<keyword evidence="4" id="KW-0807">Transducer</keyword>
<feature type="domain" description="HAMP" evidence="9">
    <location>
        <begin position="232"/>
        <end position="285"/>
    </location>
</feature>
<evidence type="ECO:0000256" key="2">
    <source>
        <dbReference type="ARBA" id="ARBA00022500"/>
    </source>
</evidence>
<feature type="compositionally biased region" description="Basic and acidic residues" evidence="5">
    <location>
        <begin position="411"/>
        <end position="421"/>
    </location>
</feature>
<dbReference type="InterPro" id="IPR004089">
    <property type="entry name" value="MCPsignal_dom"/>
</dbReference>
<dbReference type="GO" id="GO:0016020">
    <property type="term" value="C:membrane"/>
    <property type="evidence" value="ECO:0007669"/>
    <property type="project" value="UniProtKB-SubCell"/>
</dbReference>
<keyword evidence="6" id="KW-1133">Transmembrane helix</keyword>
<proteinExistence type="inferred from homology"/>
<dbReference type="FunFam" id="1.10.287.950:FF:000001">
    <property type="entry name" value="Methyl-accepting chemotaxis sensory transducer"/>
    <property type="match status" value="1"/>
</dbReference>
<organism evidence="10 11">
    <name type="scientific">Rhizobium leguminosarum bv. trifolii WSM2297</name>
    <dbReference type="NCBI Taxonomy" id="754762"/>
    <lineage>
        <taxon>Bacteria</taxon>
        <taxon>Pseudomonadati</taxon>
        <taxon>Pseudomonadota</taxon>
        <taxon>Alphaproteobacteria</taxon>
        <taxon>Hyphomicrobiales</taxon>
        <taxon>Rhizobiaceae</taxon>
        <taxon>Rhizobium/Agrobacterium group</taxon>
        <taxon>Rhizobium</taxon>
    </lineage>
</organism>
<evidence type="ECO:0000256" key="1">
    <source>
        <dbReference type="ARBA" id="ARBA00004370"/>
    </source>
</evidence>
<dbReference type="AlphaFoldDB" id="J0W9A0"/>
<dbReference type="InterPro" id="IPR051310">
    <property type="entry name" value="MCP_chemotaxis"/>
</dbReference>
<dbReference type="InterPro" id="IPR003660">
    <property type="entry name" value="HAMP_dom"/>
</dbReference>
<dbReference type="Gene3D" id="1.10.287.950">
    <property type="entry name" value="Methyl-accepting chemotaxis protein"/>
    <property type="match status" value="1"/>
</dbReference>
<evidence type="ECO:0000259" key="7">
    <source>
        <dbReference type="PROSITE" id="PS50111"/>
    </source>
</evidence>
<evidence type="ECO:0000313" key="10">
    <source>
        <dbReference type="EMBL" id="EJC82316.1"/>
    </source>
</evidence>
<dbReference type="GO" id="GO:0007165">
    <property type="term" value="P:signal transduction"/>
    <property type="evidence" value="ECO:0007669"/>
    <property type="project" value="UniProtKB-KW"/>
</dbReference>
<feature type="region of interest" description="Disordered" evidence="5">
    <location>
        <begin position="398"/>
        <end position="423"/>
    </location>
</feature>
<evidence type="ECO:0000313" key="11">
    <source>
        <dbReference type="Proteomes" id="UP000005732"/>
    </source>
</evidence>
<evidence type="ECO:0000256" key="3">
    <source>
        <dbReference type="ARBA" id="ARBA00029447"/>
    </source>
</evidence>
<dbReference type="SMART" id="SM00304">
    <property type="entry name" value="HAMP"/>
    <property type="match status" value="2"/>
</dbReference>
<sequence length="690" mass="73346">MNFADIRIIGWNLLSRQWRSSGDSALKIRGKINLLVCVMGSVALLIGATALSAMHEYSRNLTAYEQAAARAYAGERLNRFVTAVVMESRGIYAAKTIKDTPNFAKGLLAGLDEIDKVIAGWAPLVPEDEKADFAKLVARAAEFRTFRAETARLGTEAGPEAASAQGNNDANRANRKAFQAEIDAVVATDKAALETVNAEIESFRSWVLVLVLSITGIGIAAGIGMGFYIGTSHLSRPIKRVTQAIKAVADGNFEAEVPFAGRQDEIGEMAAAVAVFKANGLAIKRLNAQEAAMRAKSDDLQSSMSVVVAAAAAGDFSHRISKDYEDENLNQFAGNINTLLSSVDTGIGETRRVIASLAEGDLTQTMRGSFQGAFAELQQNVNNTFVTLQATMREVRETTEAMNGNTSELRNASDDLSKRTEQQAAALEQTSAALDQITAVVQNSTERAHEATVMVSEAKDKSGASGIVVRNAVEAMGRIEQASREISQIINVIDEIAFQTNLLALNAGVEAARAGEAGKGFAVVAQEVRELAQRSAKAAKDIKALITKSGNEVQVGVKLVQATGEALAEIGTRVIAINDHIHSIATAATEQSTGLKEVNTAVNQMDQVTQQNAAMVEETSAATHRLSAEAGGLVHLISRFKLSNDAPAPVALVRNEPQRPVASPARRAIAKVARAFGGNAAAAEQSWEEF</sequence>
<feature type="transmembrane region" description="Helical" evidence="6">
    <location>
        <begin position="32"/>
        <end position="51"/>
    </location>
</feature>
<keyword evidence="6" id="KW-0472">Membrane</keyword>
<dbReference type="PROSITE" id="PS50192">
    <property type="entry name" value="T_SNARE"/>
    <property type="match status" value="1"/>
</dbReference>
<feature type="compositionally biased region" description="Polar residues" evidence="5">
    <location>
        <begin position="400"/>
        <end position="410"/>
    </location>
</feature>
<name>J0W9A0_RHILT</name>
<dbReference type="GO" id="GO:0006935">
    <property type="term" value="P:chemotaxis"/>
    <property type="evidence" value="ECO:0007669"/>
    <property type="project" value="UniProtKB-KW"/>
</dbReference>
<accession>J0W9A0</accession>
<keyword evidence="2" id="KW-0145">Chemotaxis</keyword>
<dbReference type="Proteomes" id="UP000005732">
    <property type="component" value="Unassembled WGS sequence"/>
</dbReference>
<evidence type="ECO:0000256" key="6">
    <source>
        <dbReference type="SAM" id="Phobius"/>
    </source>
</evidence>
<feature type="domain" description="T-SNARE coiled-coil homology" evidence="8">
    <location>
        <begin position="389"/>
        <end position="451"/>
    </location>
</feature>
<feature type="transmembrane region" description="Helical" evidence="6">
    <location>
        <begin position="206"/>
        <end position="229"/>
    </location>
</feature>
<dbReference type="PROSITE" id="PS50885">
    <property type="entry name" value="HAMP"/>
    <property type="match status" value="2"/>
</dbReference>
<keyword evidence="6" id="KW-0812">Transmembrane</keyword>
<evidence type="ECO:0000259" key="8">
    <source>
        <dbReference type="PROSITE" id="PS50192"/>
    </source>
</evidence>
<dbReference type="CDD" id="cd11386">
    <property type="entry name" value="MCP_signal"/>
    <property type="match status" value="1"/>
</dbReference>
<dbReference type="Pfam" id="PF18947">
    <property type="entry name" value="HAMP_2"/>
    <property type="match status" value="1"/>
</dbReference>
<comment type="subcellular location">
    <subcellularLocation>
        <location evidence="1">Membrane</location>
    </subcellularLocation>
</comment>
<gene>
    <name evidence="10" type="ORF">Rleg4DRAFT_4023</name>
</gene>
<dbReference type="CDD" id="cd06225">
    <property type="entry name" value="HAMP"/>
    <property type="match status" value="1"/>
</dbReference>
<dbReference type="SUPFAM" id="SSF58104">
    <property type="entry name" value="Methyl-accepting chemotaxis protein (MCP) signaling domain"/>
    <property type="match status" value="1"/>
</dbReference>
<dbReference type="InterPro" id="IPR000727">
    <property type="entry name" value="T_SNARE_dom"/>
</dbReference>
<feature type="domain" description="HAMP" evidence="9">
    <location>
        <begin position="341"/>
        <end position="393"/>
    </location>
</feature>
<dbReference type="Pfam" id="PF00015">
    <property type="entry name" value="MCPsignal"/>
    <property type="match status" value="1"/>
</dbReference>
<dbReference type="EMBL" id="JH719395">
    <property type="protein sequence ID" value="EJC82316.1"/>
    <property type="molecule type" value="Genomic_DNA"/>
</dbReference>
<dbReference type="PROSITE" id="PS50111">
    <property type="entry name" value="CHEMOTAXIS_TRANSDUC_2"/>
    <property type="match status" value="1"/>
</dbReference>
<evidence type="ECO:0000256" key="5">
    <source>
        <dbReference type="SAM" id="MobiDB-lite"/>
    </source>
</evidence>
<dbReference type="Gene3D" id="6.10.340.10">
    <property type="match status" value="1"/>
</dbReference>
<dbReference type="PANTHER" id="PTHR43531">
    <property type="entry name" value="PROTEIN ICFG"/>
    <property type="match status" value="1"/>
</dbReference>